<feature type="compositionally biased region" description="Low complexity" evidence="1">
    <location>
        <begin position="333"/>
        <end position="365"/>
    </location>
</feature>
<dbReference type="EMBL" id="CAADFI010000030">
    <property type="protein sequence ID" value="VFJ92481.1"/>
    <property type="molecule type" value="Genomic_DNA"/>
</dbReference>
<protein>
    <recommendedName>
        <fullName evidence="5">DUF3300 domain-containing protein</fullName>
    </recommendedName>
</protein>
<sequence>MPIASPIPSPLIPTFPTQRAIRPLSGPPARPAAPALSGLSSLAVAFFAVLALALAGCSNQYAQEAAKKASAVERQLAELGRQIDSEGLANTRLIKTYADELARRNPAFQEIAAQLRKDATTKGPLYQGLRRRLSKVNREPKNKQEFAMAWRELESLSAGADPVIFNDALLDVVNTLADLSQEALPRINVPKNAQTAAVKGGDGQVPGSYLVGNPAYGQWSSDSSGRGFWEWYGMYRMFTDVLGFMGGGMGGGFHRGPIYHNDWYSRPRHSFYHDAGRDTYGSRADRSTWRRGQGSLARQGITTPKPKNYGSVAGRKRVSTYAYRRANTSSALKSGRTPGSTRTSSRSTSTATKRRSSFFGASGRGTSRRSFRGK</sequence>
<evidence type="ECO:0000313" key="4">
    <source>
        <dbReference type="EMBL" id="VFJ99253.1"/>
    </source>
</evidence>
<accession>A0A450UG35</accession>
<evidence type="ECO:0000313" key="3">
    <source>
        <dbReference type="EMBL" id="VFJ92481.1"/>
    </source>
</evidence>
<feature type="region of interest" description="Disordered" evidence="1">
    <location>
        <begin position="326"/>
        <end position="374"/>
    </location>
</feature>
<dbReference type="EMBL" id="CAADFG010000031">
    <property type="protein sequence ID" value="VFJ91422.1"/>
    <property type="molecule type" value="Genomic_DNA"/>
</dbReference>
<feature type="region of interest" description="Disordered" evidence="1">
    <location>
        <begin position="275"/>
        <end position="314"/>
    </location>
</feature>
<gene>
    <name evidence="2" type="ORF">BECKH772A_GA0070896_100319</name>
    <name evidence="3" type="ORF">BECKH772B_GA0070898_1003010</name>
    <name evidence="4" type="ORF">BECKH772C_GA0070978_100309</name>
</gene>
<dbReference type="EMBL" id="CAADFJ010000030">
    <property type="protein sequence ID" value="VFJ99253.1"/>
    <property type="molecule type" value="Genomic_DNA"/>
</dbReference>
<evidence type="ECO:0008006" key="5">
    <source>
        <dbReference type="Google" id="ProtNLM"/>
    </source>
</evidence>
<evidence type="ECO:0000256" key="1">
    <source>
        <dbReference type="SAM" id="MobiDB-lite"/>
    </source>
</evidence>
<reference evidence="2" key="1">
    <citation type="submission" date="2019-02" db="EMBL/GenBank/DDBJ databases">
        <authorList>
            <person name="Gruber-Vodicka R. H."/>
            <person name="Seah K. B. B."/>
        </authorList>
    </citation>
    <scope>NUCLEOTIDE SEQUENCE</scope>
    <source>
        <strain evidence="4">BECK_SA2B12</strain>
        <strain evidence="2">BECK_SA2B15</strain>
        <strain evidence="3">BECK_SA2B20</strain>
    </source>
</reference>
<dbReference type="AlphaFoldDB" id="A0A450UG35"/>
<organism evidence="2">
    <name type="scientific">Candidatus Kentrum eta</name>
    <dbReference type="NCBI Taxonomy" id="2126337"/>
    <lineage>
        <taxon>Bacteria</taxon>
        <taxon>Pseudomonadati</taxon>
        <taxon>Pseudomonadota</taxon>
        <taxon>Gammaproteobacteria</taxon>
        <taxon>Candidatus Kentrum</taxon>
    </lineage>
</organism>
<name>A0A450UG35_9GAMM</name>
<proteinExistence type="predicted"/>
<evidence type="ECO:0000313" key="2">
    <source>
        <dbReference type="EMBL" id="VFJ91422.1"/>
    </source>
</evidence>